<evidence type="ECO:0000259" key="3">
    <source>
        <dbReference type="Pfam" id="PF12802"/>
    </source>
</evidence>
<dbReference type="InterPro" id="IPR036388">
    <property type="entry name" value="WH-like_DNA-bd_sf"/>
</dbReference>
<dbReference type="InterPro" id="IPR036390">
    <property type="entry name" value="WH_DNA-bd_sf"/>
</dbReference>
<accession>A0A7W8ZYR8</accession>
<feature type="domain" description="HTH marR-type" evidence="3">
    <location>
        <begin position="16"/>
        <end position="63"/>
    </location>
</feature>
<name>A0A7W8ZYR8_9MICO</name>
<dbReference type="EMBL" id="JACHBQ010000001">
    <property type="protein sequence ID" value="MBB5642597.1"/>
    <property type="molecule type" value="Genomic_DNA"/>
</dbReference>
<dbReference type="Gene3D" id="1.10.10.10">
    <property type="entry name" value="Winged helix-like DNA-binding domain superfamily/Winged helix DNA-binding domain"/>
    <property type="match status" value="1"/>
</dbReference>
<comment type="caution">
    <text evidence="4">The sequence shown here is derived from an EMBL/GenBank/DDBJ whole genome shotgun (WGS) entry which is preliminary data.</text>
</comment>
<sequence length="445" mass="45996">MQGNNHDDVRRHNLSIILRAVHRGGPSSRADLTRLTGLNRSTISALVAELVQLGLVGERQPDATRQVGRPSPVVEASGRVAALAVHPEIDAVTVGLVGLDGVVHRRIRSVVEHSPSAAEAVSLAAAVIEGLRGDLELFDVVGVGVAVPGLVRTVDGVVRHAPHLGWVDEPFAERLADATGYPVVAANDASLGVLAERYFGAGRGLTDLVYLNGGASGIGGGLIVGGRVVGGHAGYAGEFGHTRVSESQALDSAGFRGTLEAEVTRRGLLEALAGDSGGADESGFGLGGLDRLDGLGDLDSRDGRRQGGLGGSGESDEGDDERFGAFGIEAADADELERALLASTSPRVRAEVNRQIDYLAVALASAINVLNPQLVVLGGFLAALRAVDPERLQAAVAELTLRELLADVHIDSARLGSDLPMIGAAELAFDEVLGNPQAFVRGSRP</sequence>
<gene>
    <name evidence="4" type="ORF">BJ997_003145</name>
</gene>
<organism evidence="4 5">
    <name type="scientific">Cryobacterium roopkundense</name>
    <dbReference type="NCBI Taxonomy" id="1001240"/>
    <lineage>
        <taxon>Bacteria</taxon>
        <taxon>Bacillati</taxon>
        <taxon>Actinomycetota</taxon>
        <taxon>Actinomycetes</taxon>
        <taxon>Micrococcales</taxon>
        <taxon>Microbacteriaceae</taxon>
        <taxon>Cryobacterium</taxon>
    </lineage>
</organism>
<dbReference type="InterPro" id="IPR000600">
    <property type="entry name" value="ROK"/>
</dbReference>
<reference evidence="4 5" key="1">
    <citation type="submission" date="2020-08" db="EMBL/GenBank/DDBJ databases">
        <title>Sequencing the genomes of 1000 actinobacteria strains.</title>
        <authorList>
            <person name="Klenk H.-P."/>
        </authorList>
    </citation>
    <scope>NUCLEOTIDE SEQUENCE [LARGE SCALE GENOMIC DNA]</scope>
    <source>
        <strain evidence="4 5">DSM 21065</strain>
    </source>
</reference>
<evidence type="ECO:0000313" key="5">
    <source>
        <dbReference type="Proteomes" id="UP000561726"/>
    </source>
</evidence>
<dbReference type="PANTHER" id="PTHR18964">
    <property type="entry name" value="ROK (REPRESSOR, ORF, KINASE) FAMILY"/>
    <property type="match status" value="1"/>
</dbReference>
<dbReference type="SUPFAM" id="SSF46785">
    <property type="entry name" value="Winged helix' DNA-binding domain"/>
    <property type="match status" value="1"/>
</dbReference>
<evidence type="ECO:0000313" key="4">
    <source>
        <dbReference type="EMBL" id="MBB5642597.1"/>
    </source>
</evidence>
<dbReference type="SUPFAM" id="SSF53067">
    <property type="entry name" value="Actin-like ATPase domain"/>
    <property type="match status" value="1"/>
</dbReference>
<proteinExistence type="inferred from homology"/>
<feature type="region of interest" description="Disordered" evidence="2">
    <location>
        <begin position="297"/>
        <end position="321"/>
    </location>
</feature>
<evidence type="ECO:0000256" key="1">
    <source>
        <dbReference type="ARBA" id="ARBA00006479"/>
    </source>
</evidence>
<dbReference type="Gene3D" id="3.30.420.40">
    <property type="match status" value="3"/>
</dbReference>
<dbReference type="GO" id="GO:0003700">
    <property type="term" value="F:DNA-binding transcription factor activity"/>
    <property type="evidence" value="ECO:0007669"/>
    <property type="project" value="InterPro"/>
</dbReference>
<dbReference type="PANTHER" id="PTHR18964:SF149">
    <property type="entry name" value="BIFUNCTIONAL UDP-N-ACETYLGLUCOSAMINE 2-EPIMERASE_N-ACETYLMANNOSAMINE KINASE"/>
    <property type="match status" value="1"/>
</dbReference>
<dbReference type="InterPro" id="IPR043129">
    <property type="entry name" value="ATPase_NBD"/>
</dbReference>
<keyword evidence="4" id="KW-0418">Kinase</keyword>
<dbReference type="RefSeq" id="WP_183323595.1">
    <property type="nucleotide sequence ID" value="NZ_JACHBQ010000001.1"/>
</dbReference>
<evidence type="ECO:0000256" key="2">
    <source>
        <dbReference type="SAM" id="MobiDB-lite"/>
    </source>
</evidence>
<protein>
    <submittedName>
        <fullName evidence="4">Putative NBD/HSP70 family sugar kinase</fullName>
    </submittedName>
</protein>
<keyword evidence="4" id="KW-0808">Transferase</keyword>
<dbReference type="AlphaFoldDB" id="A0A7W8ZYR8"/>
<dbReference type="Proteomes" id="UP000561726">
    <property type="component" value="Unassembled WGS sequence"/>
</dbReference>
<dbReference type="Pfam" id="PF12802">
    <property type="entry name" value="MarR_2"/>
    <property type="match status" value="1"/>
</dbReference>
<dbReference type="InterPro" id="IPR000835">
    <property type="entry name" value="HTH_MarR-typ"/>
</dbReference>
<dbReference type="Pfam" id="PF00480">
    <property type="entry name" value="ROK"/>
    <property type="match status" value="2"/>
</dbReference>
<dbReference type="GO" id="GO:0016301">
    <property type="term" value="F:kinase activity"/>
    <property type="evidence" value="ECO:0007669"/>
    <property type="project" value="UniProtKB-KW"/>
</dbReference>
<comment type="similarity">
    <text evidence="1">Belongs to the ROK (NagC/XylR) family.</text>
</comment>